<dbReference type="SUPFAM" id="SSF56059">
    <property type="entry name" value="Glutathione synthetase ATP-binding domain-like"/>
    <property type="match status" value="1"/>
</dbReference>
<dbReference type="Gene3D" id="3.40.50.20">
    <property type="match status" value="1"/>
</dbReference>
<comment type="function">
    <text evidence="5">Catalyzes the ATP-dependent conversion of 5-aminoimidazole ribonucleotide (AIR) and HCO(3)- to N5-carboxyaminoimidazole ribonucleotide (N5-CAIR).</text>
</comment>
<dbReference type="InterPro" id="IPR003135">
    <property type="entry name" value="ATP-grasp_carboxylate-amine"/>
</dbReference>
<dbReference type="RefSeq" id="WP_138723471.1">
    <property type="nucleotide sequence ID" value="NZ_SSHJ02000007.1"/>
</dbReference>
<evidence type="ECO:0000256" key="5">
    <source>
        <dbReference type="RuleBase" id="RU361200"/>
    </source>
</evidence>
<keyword evidence="8" id="KW-1185">Reference proteome</keyword>
<dbReference type="InterPro" id="IPR013815">
    <property type="entry name" value="ATP_grasp_subdomain_1"/>
</dbReference>
<comment type="subunit">
    <text evidence="4 5">Homodimer.</text>
</comment>
<dbReference type="InterPro" id="IPR011761">
    <property type="entry name" value="ATP-grasp"/>
</dbReference>
<feature type="domain" description="ATP-grasp" evidence="6">
    <location>
        <begin position="111"/>
        <end position="293"/>
    </location>
</feature>
<evidence type="ECO:0000256" key="3">
    <source>
        <dbReference type="ARBA" id="ARBA00022840"/>
    </source>
</evidence>
<dbReference type="Gene3D" id="3.30.470.20">
    <property type="entry name" value="ATP-grasp fold, B domain"/>
    <property type="match status" value="1"/>
</dbReference>
<feature type="binding site" evidence="4">
    <location>
        <begin position="263"/>
        <end position="264"/>
    </location>
    <ligand>
        <name>ATP</name>
        <dbReference type="ChEBI" id="CHEBI:30616"/>
    </ligand>
</feature>
<name>A0ABW9J8Z1_9SPHI</name>
<feature type="binding site" evidence="4">
    <location>
        <position position="184"/>
    </location>
    <ligand>
        <name>ATP</name>
        <dbReference type="ChEBI" id="CHEBI:30616"/>
    </ligand>
</feature>
<keyword evidence="1 4" id="KW-0547">Nucleotide-binding</keyword>
<feature type="binding site" evidence="4">
    <location>
        <begin position="176"/>
        <end position="179"/>
    </location>
    <ligand>
        <name>ATP</name>
        <dbReference type="ChEBI" id="CHEBI:30616"/>
    </ligand>
</feature>
<dbReference type="HAMAP" id="MF_01928">
    <property type="entry name" value="PurK"/>
    <property type="match status" value="1"/>
</dbReference>
<proteinExistence type="inferred from homology"/>
<comment type="similarity">
    <text evidence="4 5">Belongs to the PurK/PurT family.</text>
</comment>
<dbReference type="InterPro" id="IPR054350">
    <property type="entry name" value="PurT/PurK_preATP-grasp"/>
</dbReference>
<evidence type="ECO:0000256" key="2">
    <source>
        <dbReference type="ARBA" id="ARBA00022755"/>
    </source>
</evidence>
<dbReference type="InterPro" id="IPR011054">
    <property type="entry name" value="Rudment_hybrid_motif"/>
</dbReference>
<dbReference type="NCBIfam" id="TIGR01161">
    <property type="entry name" value="purK"/>
    <property type="match status" value="1"/>
</dbReference>
<organism evidence="7 8">
    <name type="scientific">Pedobacter ureilyticus</name>
    <dbReference type="NCBI Taxonomy" id="1393051"/>
    <lineage>
        <taxon>Bacteria</taxon>
        <taxon>Pseudomonadati</taxon>
        <taxon>Bacteroidota</taxon>
        <taxon>Sphingobacteriia</taxon>
        <taxon>Sphingobacteriales</taxon>
        <taxon>Sphingobacteriaceae</taxon>
        <taxon>Pedobacter</taxon>
    </lineage>
</organism>
<evidence type="ECO:0000259" key="6">
    <source>
        <dbReference type="PROSITE" id="PS50975"/>
    </source>
</evidence>
<reference evidence="7 8" key="1">
    <citation type="submission" date="2024-12" db="EMBL/GenBank/DDBJ databases">
        <authorList>
            <person name="Hu S."/>
        </authorList>
    </citation>
    <scope>NUCLEOTIDE SEQUENCE [LARGE SCALE GENOMIC DNA]</scope>
    <source>
        <strain evidence="7 8">THG-T11</strain>
    </source>
</reference>
<feature type="binding site" evidence="4">
    <location>
        <position position="107"/>
    </location>
    <ligand>
        <name>ATP</name>
        <dbReference type="ChEBI" id="CHEBI:30616"/>
    </ligand>
</feature>
<dbReference type="InterPro" id="IPR005875">
    <property type="entry name" value="PurK"/>
</dbReference>
<dbReference type="GO" id="GO:0034028">
    <property type="term" value="F:5-(carboxyamino)imidazole ribonucleotide synthase activity"/>
    <property type="evidence" value="ECO:0007669"/>
    <property type="project" value="UniProtKB-EC"/>
</dbReference>
<dbReference type="SUPFAM" id="SSF51246">
    <property type="entry name" value="Rudiment single hybrid motif"/>
    <property type="match status" value="1"/>
</dbReference>
<dbReference type="PANTHER" id="PTHR11609">
    <property type="entry name" value="PURINE BIOSYNTHESIS PROTEIN 6/7, PUR6/7"/>
    <property type="match status" value="1"/>
</dbReference>
<keyword evidence="4 5" id="KW-0436">Ligase</keyword>
<keyword evidence="3 4" id="KW-0067">ATP-binding</keyword>
<accession>A0ABW9J8Z1</accession>
<feature type="binding site" evidence="4">
    <location>
        <position position="145"/>
    </location>
    <ligand>
        <name>ATP</name>
        <dbReference type="ChEBI" id="CHEBI:30616"/>
    </ligand>
</feature>
<comment type="pathway">
    <text evidence="4 5">Purine metabolism; IMP biosynthesis via de novo pathway; 5-amino-1-(5-phospho-D-ribosyl)imidazole-4-carboxylate from 5-amino-1-(5-phospho-D-ribosyl)imidazole (N5-CAIR route): step 1/2.</text>
</comment>
<sequence length="379" mass="42419">MAKQISELKLGILGGGQLGRMLIQEAINYNLTTLVLDPDADAPCKHIANYFENGSITDYDTVYNFGKKVDIITIEIEKVNVEALEQLEREGKQVYPQPRVIRLIQDKGVQKQFFKENDIPTAPFMLVSSKEDLSSGKFPFPYILKLRKDGYDGKGVMKISNSSDVKNAFEAPTLIEELVNFEKEIAVIVARNANGDVKTFPMVEMEFNPEANLVEFLISPSTYPESIQERAEKIAKDIAAALNITGILAVEMFITKHGDILVNELAPRPHNSGHQTIEGNYVSQFAQHLRAIFNLPLGDTRSISNAIMVNVLGEKGHDGVAKYSGLEKIMSIEGVYVHLYGKKYTKPFRKMGHLTIVDQNREQAIEKARFVQQTLKVIS</sequence>
<dbReference type="InterPro" id="IPR016185">
    <property type="entry name" value="PreATP-grasp_dom_sf"/>
</dbReference>
<keyword evidence="2 4" id="KW-0658">Purine biosynthesis</keyword>
<comment type="caution">
    <text evidence="4">Lacks conserved residue(s) required for the propagation of feature annotation.</text>
</comment>
<protein>
    <recommendedName>
        <fullName evidence="4 5">N5-carboxyaminoimidazole ribonucleotide synthase</fullName>
        <shortName evidence="4 5">N5-CAIR synthase</shortName>
        <ecNumber evidence="4 5">6.3.4.18</ecNumber>
    </recommendedName>
    <alternativeName>
        <fullName evidence="4 5">5-(carboxyamino)imidazole ribonucleotide synthetase</fullName>
    </alternativeName>
</protein>
<comment type="caution">
    <text evidence="7">The sequence shown here is derived from an EMBL/GenBank/DDBJ whole genome shotgun (WGS) entry which is preliminary data.</text>
</comment>
<evidence type="ECO:0000313" key="8">
    <source>
        <dbReference type="Proteomes" id="UP001517247"/>
    </source>
</evidence>
<dbReference type="PROSITE" id="PS50975">
    <property type="entry name" value="ATP_GRASP"/>
    <property type="match status" value="1"/>
</dbReference>
<dbReference type="SUPFAM" id="SSF52440">
    <property type="entry name" value="PreATP-grasp domain"/>
    <property type="match status" value="1"/>
</dbReference>
<dbReference type="NCBIfam" id="NF004679">
    <property type="entry name" value="PRK06019.1-5"/>
    <property type="match status" value="1"/>
</dbReference>
<evidence type="ECO:0000313" key="7">
    <source>
        <dbReference type="EMBL" id="MFN0256357.1"/>
    </source>
</evidence>
<gene>
    <name evidence="4 5" type="primary">purK</name>
    <name evidence="7" type="ORF">E6A44_012280</name>
</gene>
<dbReference type="Proteomes" id="UP001517247">
    <property type="component" value="Unassembled WGS sequence"/>
</dbReference>
<comment type="function">
    <text evidence="4">Catalyzes the ATP-dependent conversion of 5-aminoimidazole ribonucleotide (AIR) and HCO(3)(-) to N5-carboxyaminoimidazole ribonucleotide (N5-CAIR).</text>
</comment>
<dbReference type="PANTHER" id="PTHR11609:SF5">
    <property type="entry name" value="PHOSPHORIBOSYLAMINOIMIDAZOLE CARBOXYLASE"/>
    <property type="match status" value="1"/>
</dbReference>
<dbReference type="EMBL" id="SSHJ02000007">
    <property type="protein sequence ID" value="MFN0256357.1"/>
    <property type="molecule type" value="Genomic_DNA"/>
</dbReference>
<dbReference type="Pfam" id="PF02222">
    <property type="entry name" value="ATP-grasp"/>
    <property type="match status" value="1"/>
</dbReference>
<evidence type="ECO:0000256" key="1">
    <source>
        <dbReference type="ARBA" id="ARBA00022741"/>
    </source>
</evidence>
<dbReference type="Pfam" id="PF22660">
    <property type="entry name" value="RS_preATP-grasp-like"/>
    <property type="match status" value="1"/>
</dbReference>
<evidence type="ECO:0000256" key="4">
    <source>
        <dbReference type="HAMAP-Rule" id="MF_01928"/>
    </source>
</evidence>
<dbReference type="Pfam" id="PF17769">
    <property type="entry name" value="PurK_C"/>
    <property type="match status" value="1"/>
</dbReference>
<dbReference type="InterPro" id="IPR040686">
    <property type="entry name" value="PurK_C"/>
</dbReference>
<dbReference type="EC" id="6.3.4.18" evidence="4 5"/>
<comment type="catalytic activity">
    <reaction evidence="4 5">
        <text>5-amino-1-(5-phospho-beta-D-ribosyl)imidazole + hydrogencarbonate + ATP = 5-carboxyamino-1-(5-phospho-D-ribosyl)imidazole + ADP + phosphate + 2 H(+)</text>
        <dbReference type="Rhea" id="RHEA:19317"/>
        <dbReference type="ChEBI" id="CHEBI:15378"/>
        <dbReference type="ChEBI" id="CHEBI:17544"/>
        <dbReference type="ChEBI" id="CHEBI:30616"/>
        <dbReference type="ChEBI" id="CHEBI:43474"/>
        <dbReference type="ChEBI" id="CHEBI:58730"/>
        <dbReference type="ChEBI" id="CHEBI:137981"/>
        <dbReference type="ChEBI" id="CHEBI:456216"/>
        <dbReference type="EC" id="6.3.4.18"/>
    </reaction>
</comment>
<dbReference type="Gene3D" id="3.30.1490.20">
    <property type="entry name" value="ATP-grasp fold, A domain"/>
    <property type="match status" value="1"/>
</dbReference>